<evidence type="ECO:0000313" key="12">
    <source>
        <dbReference type="Proteomes" id="UP001189429"/>
    </source>
</evidence>
<comment type="cofactor">
    <cofactor evidence="1">
        <name>FAD</name>
        <dbReference type="ChEBI" id="CHEBI:57692"/>
    </cofactor>
</comment>
<keyword evidence="12" id="KW-1185">Reference proteome</keyword>
<proteinExistence type="inferred from homology"/>
<organism evidence="11 12">
    <name type="scientific">Prorocentrum cordatum</name>
    <dbReference type="NCBI Taxonomy" id="2364126"/>
    <lineage>
        <taxon>Eukaryota</taxon>
        <taxon>Sar</taxon>
        <taxon>Alveolata</taxon>
        <taxon>Dinophyceae</taxon>
        <taxon>Prorocentrales</taxon>
        <taxon>Prorocentraceae</taxon>
        <taxon>Prorocentrum</taxon>
    </lineage>
</organism>
<feature type="non-terminal residue" evidence="11">
    <location>
        <position position="1"/>
    </location>
</feature>
<dbReference type="Gene3D" id="3.50.50.60">
    <property type="entry name" value="FAD/NAD(P)-binding domain"/>
    <property type="match status" value="2"/>
</dbReference>
<feature type="compositionally biased region" description="Acidic residues" evidence="8">
    <location>
        <begin position="530"/>
        <end position="541"/>
    </location>
</feature>
<accession>A0ABN9TPG0</accession>
<dbReference type="InterPro" id="IPR050446">
    <property type="entry name" value="FAD-oxidoreductase/Apoptosis"/>
</dbReference>
<dbReference type="PANTHER" id="PTHR43557">
    <property type="entry name" value="APOPTOSIS-INDUCING FACTOR 1"/>
    <property type="match status" value="1"/>
</dbReference>
<reference evidence="11" key="1">
    <citation type="submission" date="2023-10" db="EMBL/GenBank/DDBJ databases">
        <authorList>
            <person name="Chen Y."/>
            <person name="Shah S."/>
            <person name="Dougan E. K."/>
            <person name="Thang M."/>
            <person name="Chan C."/>
        </authorList>
    </citation>
    <scope>NUCLEOTIDE SEQUENCE [LARGE SCALE GENOMIC DNA]</scope>
</reference>
<comment type="caution">
    <text evidence="11">The sequence shown here is derived from an EMBL/GenBank/DDBJ whole genome shotgun (WGS) entry which is preliminary data.</text>
</comment>
<feature type="domain" description="FAD/NAD(P)-binding" evidence="9">
    <location>
        <begin position="58"/>
        <end position="376"/>
    </location>
</feature>
<dbReference type="PRINTS" id="PR00368">
    <property type="entry name" value="FADPNR"/>
</dbReference>
<evidence type="ECO:0000259" key="10">
    <source>
        <dbReference type="Pfam" id="PF21791"/>
    </source>
</evidence>
<dbReference type="Proteomes" id="UP001189429">
    <property type="component" value="Unassembled WGS sequence"/>
</dbReference>
<keyword evidence="3" id="KW-0285">Flavoprotein</keyword>
<dbReference type="Pfam" id="PF07992">
    <property type="entry name" value="Pyr_redox_2"/>
    <property type="match status" value="1"/>
</dbReference>
<evidence type="ECO:0000259" key="9">
    <source>
        <dbReference type="Pfam" id="PF07992"/>
    </source>
</evidence>
<dbReference type="SUPFAM" id="SSF51905">
    <property type="entry name" value="FAD/NAD(P)-binding domain"/>
    <property type="match status" value="1"/>
</dbReference>
<dbReference type="Pfam" id="PF21791">
    <property type="entry name" value="MDHAR3-like_C"/>
    <property type="match status" value="1"/>
</dbReference>
<dbReference type="EMBL" id="CAUYUJ010014904">
    <property type="protein sequence ID" value="CAK0847501.1"/>
    <property type="molecule type" value="Genomic_DNA"/>
</dbReference>
<dbReference type="InterPro" id="IPR048618">
    <property type="entry name" value="MDHAR3-like_C"/>
</dbReference>
<evidence type="ECO:0000256" key="3">
    <source>
        <dbReference type="ARBA" id="ARBA00022630"/>
    </source>
</evidence>
<feature type="domain" description="Monodehydroascorbate reductase 3-like C-terminal" evidence="10">
    <location>
        <begin position="394"/>
        <end position="472"/>
    </location>
</feature>
<evidence type="ECO:0000313" key="11">
    <source>
        <dbReference type="EMBL" id="CAK0847501.1"/>
    </source>
</evidence>
<evidence type="ECO:0000256" key="2">
    <source>
        <dbReference type="ARBA" id="ARBA00006442"/>
    </source>
</evidence>
<evidence type="ECO:0000256" key="7">
    <source>
        <dbReference type="ARBA" id="ARBA00038920"/>
    </source>
</evidence>
<gene>
    <name evidence="11" type="ORF">PCOR1329_LOCUS40689</name>
</gene>
<dbReference type="PRINTS" id="PR00411">
    <property type="entry name" value="PNDRDTASEI"/>
</dbReference>
<feature type="region of interest" description="Disordered" evidence="8">
    <location>
        <begin position="489"/>
        <end position="541"/>
    </location>
</feature>
<protein>
    <recommendedName>
        <fullName evidence="7">monodehydroascorbate reductase (NADH)</fullName>
        <ecNumber evidence="7">1.6.5.4</ecNumber>
    </recommendedName>
</protein>
<comment type="similarity">
    <text evidence="2">Belongs to the FAD-dependent oxidoreductase family.</text>
</comment>
<dbReference type="InterPro" id="IPR036188">
    <property type="entry name" value="FAD/NAD-bd_sf"/>
</dbReference>
<evidence type="ECO:0000256" key="5">
    <source>
        <dbReference type="ARBA" id="ARBA00023002"/>
    </source>
</evidence>
<dbReference type="InterPro" id="IPR023753">
    <property type="entry name" value="FAD/NAD-binding_dom"/>
</dbReference>
<keyword evidence="4" id="KW-0274">FAD</keyword>
<dbReference type="Gene3D" id="3.30.390.30">
    <property type="match status" value="1"/>
</dbReference>
<evidence type="ECO:0000256" key="4">
    <source>
        <dbReference type="ARBA" id="ARBA00022827"/>
    </source>
</evidence>
<keyword evidence="6" id="KW-0520">NAD</keyword>
<dbReference type="PANTHER" id="PTHR43557:SF2">
    <property type="entry name" value="RIESKE DOMAIN-CONTAINING PROTEIN-RELATED"/>
    <property type="match status" value="1"/>
</dbReference>
<evidence type="ECO:0000256" key="1">
    <source>
        <dbReference type="ARBA" id="ARBA00001974"/>
    </source>
</evidence>
<name>A0ABN9TPG0_9DINO</name>
<keyword evidence="5" id="KW-0560">Oxidoreductase</keyword>
<dbReference type="EC" id="1.6.5.4" evidence="7"/>
<evidence type="ECO:0000256" key="6">
    <source>
        <dbReference type="ARBA" id="ARBA00023027"/>
    </source>
</evidence>
<sequence>EINAAVAGNKTSDPKASVTKIEAALALISSSEDFKDEFLGDAAFVGVVLGGTSGEEFEYLVVGGGNAAGYACREFVAQGVSGPGRVGIVTAEPVPPYERPALTKAYLHPPTAKVRARLPGFHTCVGGGGERQVLEWYGEKGIELIQGKAERVDRSSKRVKVGDTECTYQKLILATGARALKVSSFGVKGDDLKNVFYVREELEAAALVKALETLQETGSGEIVIVGGGYIGLECAAALSGWGLKTTMVFPEANCMPRLFNSELGEWLEGEYASRGIKILKGNVVTEFLGDAGSGVTGVKLKSGETLPCALAVVGVGATPNVECCEGLEMAKGGFKVDGSMRTSEESIYAIGDVAAFPSQYGGTSRCEHVDHARKSAAQAVRAAMGLNPEPYKYLPYFYSRLFEYTEAPIVFNFFGSEDGECRACSRGEKSVGAIWTKDGKVVGALLMGSPGPSADDMAKLRELAGARPDAADPAAVPASAAAGGACNGATGKAVSGGSLEVDTSDITVEEPRVVAEDDDEAEDERSLWGDGEDDPNEEKEE</sequence>
<evidence type="ECO:0000256" key="8">
    <source>
        <dbReference type="SAM" id="MobiDB-lite"/>
    </source>
</evidence>
<dbReference type="InterPro" id="IPR016156">
    <property type="entry name" value="FAD/NAD-linked_Rdtase_dimer_sf"/>
</dbReference>